<evidence type="ECO:0000313" key="2">
    <source>
        <dbReference type="EMBL" id="KAF0763483.1"/>
    </source>
</evidence>
<feature type="transmembrane region" description="Helical" evidence="1">
    <location>
        <begin position="36"/>
        <end position="60"/>
    </location>
</feature>
<reference evidence="2 3" key="1">
    <citation type="submission" date="2019-08" db="EMBL/GenBank/DDBJ databases">
        <title>Whole genome of Aphis craccivora.</title>
        <authorList>
            <person name="Voronova N.V."/>
            <person name="Shulinski R.S."/>
            <person name="Bandarenka Y.V."/>
            <person name="Zhorov D.G."/>
            <person name="Warner D."/>
        </authorList>
    </citation>
    <scope>NUCLEOTIDE SEQUENCE [LARGE SCALE GENOMIC DNA]</scope>
    <source>
        <strain evidence="2">180601</strain>
        <tissue evidence="2">Whole Body</tissue>
    </source>
</reference>
<accession>A0A6G0YZQ3</accession>
<keyword evidence="2" id="KW-0695">RNA-directed DNA polymerase</keyword>
<dbReference type="EMBL" id="VUJU01001873">
    <property type="protein sequence ID" value="KAF0763483.1"/>
    <property type="molecule type" value="Genomic_DNA"/>
</dbReference>
<keyword evidence="3" id="KW-1185">Reference proteome</keyword>
<keyword evidence="1" id="KW-0472">Membrane</keyword>
<evidence type="ECO:0000313" key="3">
    <source>
        <dbReference type="Proteomes" id="UP000478052"/>
    </source>
</evidence>
<keyword evidence="1" id="KW-0812">Transmembrane</keyword>
<keyword evidence="1" id="KW-1133">Transmembrane helix</keyword>
<dbReference type="GO" id="GO:0003964">
    <property type="term" value="F:RNA-directed DNA polymerase activity"/>
    <property type="evidence" value="ECO:0007669"/>
    <property type="project" value="UniProtKB-KW"/>
</dbReference>
<keyword evidence="2" id="KW-0548">Nucleotidyltransferase</keyword>
<gene>
    <name evidence="2" type="ORF">FWK35_00021082</name>
</gene>
<proteinExistence type="predicted"/>
<evidence type="ECO:0000256" key="1">
    <source>
        <dbReference type="SAM" id="Phobius"/>
    </source>
</evidence>
<dbReference type="Proteomes" id="UP000478052">
    <property type="component" value="Unassembled WGS sequence"/>
</dbReference>
<name>A0A6G0YZQ3_APHCR</name>
<sequence length="190" mass="22681">MIHEVISIYFFSDNAKLSLFSNLKIKDLFKCTYDLFLYPIPLKILYCCLVCSNLNFLYFISFKCNIHRPLRGQYNIVLNVLNISLLSDRRILLLSKFLQKLNYPITFPPWIRHWVAGRMTDFLMNFYHTYYHKNVDHTLRNNNTSHTRVLPFLRARACVCVYVCVYDDHCDCTTSIKYSENKNERIAHKN</sequence>
<organism evidence="2 3">
    <name type="scientific">Aphis craccivora</name>
    <name type="common">Cowpea aphid</name>
    <dbReference type="NCBI Taxonomy" id="307492"/>
    <lineage>
        <taxon>Eukaryota</taxon>
        <taxon>Metazoa</taxon>
        <taxon>Ecdysozoa</taxon>
        <taxon>Arthropoda</taxon>
        <taxon>Hexapoda</taxon>
        <taxon>Insecta</taxon>
        <taxon>Pterygota</taxon>
        <taxon>Neoptera</taxon>
        <taxon>Paraneoptera</taxon>
        <taxon>Hemiptera</taxon>
        <taxon>Sternorrhyncha</taxon>
        <taxon>Aphidomorpha</taxon>
        <taxon>Aphidoidea</taxon>
        <taxon>Aphididae</taxon>
        <taxon>Aphidini</taxon>
        <taxon>Aphis</taxon>
        <taxon>Aphis</taxon>
    </lineage>
</organism>
<comment type="caution">
    <text evidence="2">The sequence shown here is derived from an EMBL/GenBank/DDBJ whole genome shotgun (WGS) entry which is preliminary data.</text>
</comment>
<protein>
    <submittedName>
        <fullName evidence="2">Reverse transcriptase domain-containing protein</fullName>
    </submittedName>
</protein>
<dbReference type="AlphaFoldDB" id="A0A6G0YZQ3"/>
<keyword evidence="2" id="KW-0808">Transferase</keyword>